<dbReference type="PANTHER" id="PTHR31793:SF24">
    <property type="entry name" value="LONG-CHAIN ACYL-COA THIOESTERASE FADM"/>
    <property type="match status" value="1"/>
</dbReference>
<dbReference type="Gene3D" id="3.10.129.10">
    <property type="entry name" value="Hotdog Thioesterase"/>
    <property type="match status" value="1"/>
</dbReference>
<dbReference type="SUPFAM" id="SSF54637">
    <property type="entry name" value="Thioesterase/thiol ester dehydrase-isomerase"/>
    <property type="match status" value="1"/>
</dbReference>
<comment type="caution">
    <text evidence="1">The sequence shown here is derived from an EMBL/GenBank/DDBJ whole genome shotgun (WGS) entry which is preliminary data.</text>
</comment>
<sequence>MTAFSKQLSFRWSDLDPNFHVRHSAYYDFGAQHRIEILESLGLTMKAFQIHHFGPILFREECVFRKELKLSDVITMHTTISKMTADASRWSIVHEFKNTDEQVCATITVDGAWMDTQLRKLINPVPQLAIDAMNKIPRSDSFVAL</sequence>
<evidence type="ECO:0000313" key="2">
    <source>
        <dbReference type="Proteomes" id="UP000629963"/>
    </source>
</evidence>
<gene>
    <name evidence="1" type="ORF">H8R23_14745</name>
</gene>
<keyword evidence="2" id="KW-1185">Reference proteome</keyword>
<dbReference type="InterPro" id="IPR029069">
    <property type="entry name" value="HotDog_dom_sf"/>
</dbReference>
<dbReference type="CDD" id="cd00586">
    <property type="entry name" value="4HBT"/>
    <property type="match status" value="1"/>
</dbReference>
<organism evidence="1 2">
    <name type="scientific">Flavobacterium kayseriense</name>
    <dbReference type="NCBI Taxonomy" id="2764714"/>
    <lineage>
        <taxon>Bacteria</taxon>
        <taxon>Pseudomonadati</taxon>
        <taxon>Bacteroidota</taxon>
        <taxon>Flavobacteriia</taxon>
        <taxon>Flavobacteriales</taxon>
        <taxon>Flavobacteriaceae</taxon>
        <taxon>Flavobacterium</taxon>
    </lineage>
</organism>
<protein>
    <submittedName>
        <fullName evidence="1">Thioesterase family protein</fullName>
    </submittedName>
</protein>
<dbReference type="RefSeq" id="WP_187011167.1">
    <property type="nucleotide sequence ID" value="NZ_JACRUI010000006.1"/>
</dbReference>
<dbReference type="EMBL" id="JACRUJ010000006">
    <property type="protein sequence ID" value="MBC5842668.1"/>
    <property type="molecule type" value="Genomic_DNA"/>
</dbReference>
<accession>A0ABR7JAW0</accession>
<name>A0ABR7JAW0_9FLAO</name>
<evidence type="ECO:0000313" key="1">
    <source>
        <dbReference type="EMBL" id="MBC5842668.1"/>
    </source>
</evidence>
<dbReference type="Proteomes" id="UP000629963">
    <property type="component" value="Unassembled WGS sequence"/>
</dbReference>
<dbReference type="PANTHER" id="PTHR31793">
    <property type="entry name" value="4-HYDROXYBENZOYL-COA THIOESTERASE FAMILY MEMBER"/>
    <property type="match status" value="1"/>
</dbReference>
<proteinExistence type="predicted"/>
<reference evidence="1 2" key="1">
    <citation type="submission" date="2020-08" db="EMBL/GenBank/DDBJ databases">
        <title>Description of novel Flavobacterium F-380 isolate.</title>
        <authorList>
            <person name="Saticioglu I.B."/>
            <person name="Duman M."/>
            <person name="Altun S."/>
        </authorList>
    </citation>
    <scope>NUCLEOTIDE SEQUENCE [LARGE SCALE GENOMIC DNA]</scope>
    <source>
        <strain evidence="1 2">F-380</strain>
    </source>
</reference>
<dbReference type="Pfam" id="PF13279">
    <property type="entry name" value="4HBT_2"/>
    <property type="match status" value="1"/>
</dbReference>
<dbReference type="InterPro" id="IPR050563">
    <property type="entry name" value="4-hydroxybenzoyl-CoA_TE"/>
</dbReference>